<protein>
    <recommendedName>
        <fullName evidence="4">Spindle pole body component</fullName>
    </recommendedName>
</protein>
<evidence type="ECO:0000256" key="4">
    <source>
        <dbReference type="RuleBase" id="RU363050"/>
    </source>
</evidence>
<keyword evidence="3 4" id="KW-0206">Cytoskeleton</keyword>
<sequence length="187" mass="22468">MQFLLFFKNSKLHLQQSLVNLKKRFKNFLSKFLHFGNQLTHFITNYEYFLFISILQVQTDLFLDKVNKSQSFQEIIDNHNLYLKTISDKMFLNQKSESILDAIYKVIDIVQNYPMLIDRVTSLDLVDQITKKIETMRIENEFTKMKDSFNQQISALILLFDHYTQRFTHAPEIIECILKVNFNQFYK</sequence>
<dbReference type="InterPro" id="IPR040457">
    <property type="entry name" value="GCP_C"/>
</dbReference>
<dbReference type="GO" id="GO:0000278">
    <property type="term" value="P:mitotic cell cycle"/>
    <property type="evidence" value="ECO:0007669"/>
    <property type="project" value="TreeGrafter"/>
</dbReference>
<feature type="domain" description="Gamma tubulin complex component C-terminal" evidence="5">
    <location>
        <begin position="2"/>
        <end position="186"/>
    </location>
</feature>
<dbReference type="Pfam" id="PF04130">
    <property type="entry name" value="GCP_C_terminal"/>
    <property type="match status" value="1"/>
</dbReference>
<dbReference type="AlphaFoldDB" id="A0A8S1MX68"/>
<evidence type="ECO:0000313" key="6">
    <source>
        <dbReference type="EMBL" id="CAD8081605.1"/>
    </source>
</evidence>
<reference evidence="6" key="1">
    <citation type="submission" date="2021-01" db="EMBL/GenBank/DDBJ databases">
        <authorList>
            <consortium name="Genoscope - CEA"/>
            <person name="William W."/>
        </authorList>
    </citation>
    <scope>NUCLEOTIDE SEQUENCE</scope>
</reference>
<dbReference type="GO" id="GO:0051225">
    <property type="term" value="P:spindle assembly"/>
    <property type="evidence" value="ECO:0007669"/>
    <property type="project" value="TreeGrafter"/>
</dbReference>
<evidence type="ECO:0000256" key="2">
    <source>
        <dbReference type="ARBA" id="ARBA00022701"/>
    </source>
</evidence>
<dbReference type="GO" id="GO:0007020">
    <property type="term" value="P:microtubule nucleation"/>
    <property type="evidence" value="ECO:0007669"/>
    <property type="project" value="InterPro"/>
</dbReference>
<dbReference type="PANTHER" id="PTHR19302">
    <property type="entry name" value="GAMMA TUBULIN COMPLEX PROTEIN"/>
    <property type="match status" value="1"/>
</dbReference>
<evidence type="ECO:0000313" key="7">
    <source>
        <dbReference type="Proteomes" id="UP000692954"/>
    </source>
</evidence>
<proteinExistence type="inferred from homology"/>
<dbReference type="GO" id="GO:0051011">
    <property type="term" value="F:microtubule minus-end binding"/>
    <property type="evidence" value="ECO:0007669"/>
    <property type="project" value="TreeGrafter"/>
</dbReference>
<dbReference type="EMBL" id="CAJJDN010000042">
    <property type="protein sequence ID" value="CAD8081605.1"/>
    <property type="molecule type" value="Genomic_DNA"/>
</dbReference>
<dbReference type="PANTHER" id="PTHR19302:SF33">
    <property type="entry name" value="GAMMA-TUBULIN COMPLEX COMPONENT 5"/>
    <property type="match status" value="1"/>
</dbReference>
<gene>
    <name evidence="6" type="ORF">PSON_ATCC_30995.1.T0420127</name>
</gene>
<accession>A0A8S1MX68</accession>
<dbReference type="GO" id="GO:0031122">
    <property type="term" value="P:cytoplasmic microtubule organization"/>
    <property type="evidence" value="ECO:0007669"/>
    <property type="project" value="TreeGrafter"/>
</dbReference>
<evidence type="ECO:0000256" key="3">
    <source>
        <dbReference type="ARBA" id="ARBA00023212"/>
    </source>
</evidence>
<keyword evidence="7" id="KW-1185">Reference proteome</keyword>
<dbReference type="GO" id="GO:0043015">
    <property type="term" value="F:gamma-tubulin binding"/>
    <property type="evidence" value="ECO:0007669"/>
    <property type="project" value="InterPro"/>
</dbReference>
<organism evidence="6 7">
    <name type="scientific">Paramecium sonneborni</name>
    <dbReference type="NCBI Taxonomy" id="65129"/>
    <lineage>
        <taxon>Eukaryota</taxon>
        <taxon>Sar</taxon>
        <taxon>Alveolata</taxon>
        <taxon>Ciliophora</taxon>
        <taxon>Intramacronucleata</taxon>
        <taxon>Oligohymenophorea</taxon>
        <taxon>Peniculida</taxon>
        <taxon>Parameciidae</taxon>
        <taxon>Paramecium</taxon>
    </lineage>
</organism>
<dbReference type="InterPro" id="IPR007259">
    <property type="entry name" value="GCP"/>
</dbReference>
<keyword evidence="2 4" id="KW-0493">Microtubule</keyword>
<dbReference type="GO" id="GO:0000922">
    <property type="term" value="C:spindle pole"/>
    <property type="evidence" value="ECO:0007669"/>
    <property type="project" value="InterPro"/>
</dbReference>
<comment type="subcellular location">
    <subcellularLocation>
        <location evidence="4">Cytoplasm</location>
        <location evidence="4">Cytoskeleton</location>
        <location evidence="4">Microtubule organizing center</location>
    </subcellularLocation>
</comment>
<comment type="similarity">
    <text evidence="4">Belongs to the TUBGCP family.</text>
</comment>
<dbReference type="GO" id="GO:0051321">
    <property type="term" value="P:meiotic cell cycle"/>
    <property type="evidence" value="ECO:0007669"/>
    <property type="project" value="TreeGrafter"/>
</dbReference>
<dbReference type="OrthoDB" id="66546at2759"/>
<name>A0A8S1MX68_9CILI</name>
<evidence type="ECO:0000256" key="1">
    <source>
        <dbReference type="ARBA" id="ARBA00022490"/>
    </source>
</evidence>
<dbReference type="GO" id="GO:0000930">
    <property type="term" value="C:gamma-tubulin complex"/>
    <property type="evidence" value="ECO:0007669"/>
    <property type="project" value="TreeGrafter"/>
</dbReference>
<keyword evidence="1 4" id="KW-0963">Cytoplasm</keyword>
<evidence type="ECO:0000259" key="5">
    <source>
        <dbReference type="Pfam" id="PF04130"/>
    </source>
</evidence>
<comment type="caution">
    <text evidence="6">The sequence shown here is derived from an EMBL/GenBank/DDBJ whole genome shotgun (WGS) entry which is preliminary data.</text>
</comment>
<dbReference type="GO" id="GO:0005874">
    <property type="term" value="C:microtubule"/>
    <property type="evidence" value="ECO:0007669"/>
    <property type="project" value="UniProtKB-KW"/>
</dbReference>
<dbReference type="Proteomes" id="UP000692954">
    <property type="component" value="Unassembled WGS sequence"/>
</dbReference>